<evidence type="ECO:0000256" key="5">
    <source>
        <dbReference type="ARBA" id="ARBA00022840"/>
    </source>
</evidence>
<keyword evidence="5" id="KW-0067">ATP-binding</keyword>
<dbReference type="InterPro" id="IPR011009">
    <property type="entry name" value="Kinase-like_dom_sf"/>
</dbReference>
<keyword evidence="4" id="KW-0418">Kinase</keyword>
<name>A0ABQ9X8C2_9EUKA</name>
<dbReference type="SUPFAM" id="SSF56112">
    <property type="entry name" value="Protein kinase-like (PK-like)"/>
    <property type="match status" value="1"/>
</dbReference>
<organism evidence="8 9">
    <name type="scientific">Blattamonas nauphoetae</name>
    <dbReference type="NCBI Taxonomy" id="2049346"/>
    <lineage>
        <taxon>Eukaryota</taxon>
        <taxon>Metamonada</taxon>
        <taxon>Preaxostyla</taxon>
        <taxon>Oxymonadida</taxon>
        <taxon>Blattamonas</taxon>
    </lineage>
</organism>
<evidence type="ECO:0000256" key="3">
    <source>
        <dbReference type="ARBA" id="ARBA00022741"/>
    </source>
</evidence>
<evidence type="ECO:0000256" key="4">
    <source>
        <dbReference type="ARBA" id="ARBA00022777"/>
    </source>
</evidence>
<evidence type="ECO:0000256" key="6">
    <source>
        <dbReference type="SAM" id="MobiDB-lite"/>
    </source>
</evidence>
<evidence type="ECO:0000259" key="7">
    <source>
        <dbReference type="PROSITE" id="PS50011"/>
    </source>
</evidence>
<dbReference type="PANTHER" id="PTHR24345:SF0">
    <property type="entry name" value="CELL CYCLE SERINE_THREONINE-PROTEIN KINASE CDC5_MSD2"/>
    <property type="match status" value="1"/>
</dbReference>
<dbReference type="Proteomes" id="UP001281761">
    <property type="component" value="Unassembled WGS sequence"/>
</dbReference>
<feature type="region of interest" description="Disordered" evidence="6">
    <location>
        <begin position="308"/>
        <end position="360"/>
    </location>
</feature>
<keyword evidence="2" id="KW-0808">Transferase</keyword>
<reference evidence="8 9" key="1">
    <citation type="journal article" date="2022" name="bioRxiv">
        <title>Genomics of Preaxostyla Flagellates Illuminates Evolutionary Transitions and the Path Towards Mitochondrial Loss.</title>
        <authorList>
            <person name="Novak L.V.F."/>
            <person name="Treitli S.C."/>
            <person name="Pyrih J."/>
            <person name="Halakuc P."/>
            <person name="Pipaliya S.V."/>
            <person name="Vacek V."/>
            <person name="Brzon O."/>
            <person name="Soukal P."/>
            <person name="Eme L."/>
            <person name="Dacks J.B."/>
            <person name="Karnkowska A."/>
            <person name="Elias M."/>
            <person name="Hampl V."/>
        </authorList>
    </citation>
    <scope>NUCLEOTIDE SEQUENCE [LARGE SCALE GENOMIC DNA]</scope>
    <source>
        <strain evidence="8">NAU3</strain>
        <tissue evidence="8">Gut</tissue>
    </source>
</reference>
<dbReference type="InterPro" id="IPR000719">
    <property type="entry name" value="Prot_kinase_dom"/>
</dbReference>
<evidence type="ECO:0000313" key="8">
    <source>
        <dbReference type="EMBL" id="KAK2948683.1"/>
    </source>
</evidence>
<evidence type="ECO:0000313" key="9">
    <source>
        <dbReference type="Proteomes" id="UP001281761"/>
    </source>
</evidence>
<dbReference type="Pfam" id="PF00069">
    <property type="entry name" value="Pkinase"/>
    <property type="match status" value="1"/>
</dbReference>
<comment type="caution">
    <text evidence="8">The sequence shown here is derived from an EMBL/GenBank/DDBJ whole genome shotgun (WGS) entry which is preliminary data.</text>
</comment>
<evidence type="ECO:0000256" key="1">
    <source>
        <dbReference type="ARBA" id="ARBA00022527"/>
    </source>
</evidence>
<gene>
    <name evidence="8" type="ORF">BLNAU_16424</name>
</gene>
<dbReference type="PROSITE" id="PS50011">
    <property type="entry name" value="PROTEIN_KINASE_DOM"/>
    <property type="match status" value="1"/>
</dbReference>
<proteinExistence type="predicted"/>
<keyword evidence="1" id="KW-0723">Serine/threonine-protein kinase</keyword>
<dbReference type="EMBL" id="JARBJD010000171">
    <property type="protein sequence ID" value="KAK2948683.1"/>
    <property type="molecule type" value="Genomic_DNA"/>
</dbReference>
<dbReference type="PANTHER" id="PTHR24345">
    <property type="entry name" value="SERINE/THREONINE-PROTEIN KINASE PLK"/>
    <property type="match status" value="1"/>
</dbReference>
<keyword evidence="9" id="KW-1185">Reference proteome</keyword>
<keyword evidence="3" id="KW-0547">Nucleotide-binding</keyword>
<evidence type="ECO:0000256" key="2">
    <source>
        <dbReference type="ARBA" id="ARBA00022679"/>
    </source>
</evidence>
<feature type="domain" description="Protein kinase" evidence="7">
    <location>
        <begin position="11"/>
        <end position="266"/>
    </location>
</feature>
<accession>A0ABQ9X8C2</accession>
<dbReference type="Gene3D" id="1.10.510.10">
    <property type="entry name" value="Transferase(Phosphotransferase) domain 1"/>
    <property type="match status" value="1"/>
</dbReference>
<protein>
    <recommendedName>
        <fullName evidence="7">Protein kinase domain-containing protein</fullName>
    </recommendedName>
</protein>
<sequence length="1013" mass="115005">MADSIKVPEGYSCVRIVYSGGTVVVVEMIEKSTNIHYTGKIVQCLTQNDIDQFNKEAGRLKTFDHPRIIKLKEVIAINDIKVMVMELGGRPLSEVVQDYTKRQALMPREEVYQVMEDISSALELMHNHEGGRTAHGNIRIPNILIGRDGHAKLCGFGETYSEDMSLTEFEMPQLYVSPERLNSESGEATCEADVWSLGVVLYWLLFGEPPFKATKMLQLIRDIASFKAISIPNSCGEEERALLMRMMDPCAESRITCRQLRLSKSFQCIVNTIEGVWKLRNDEQALRVEAEEEKKKAEAERVRIEVEKKRAEQQTRKVEKEKRKAEAGRAKMEEEKRKSEREKEQMEEKKGQVEREKMKLSDEVKRTLQELEDAREAKEMSERENKSLKTQNDDLKLLMAHFPTCPGTESLKTLDSTAHKLTPTTLTQIIDLEKSTDWRTAFTFPIDEGEWELKIKTIEHPVVKVSVFFSLLICSVLGFLRHPLPENATLKQCGARKSGIGGDFTLWSGGMWKGGELKPPGTNKKCDRIGQTAAIRVNMSTREASLFVDDEEQPGIFTDIPSPLCLGITTHDHHTTIEVLHLATTALLETQHGMEALARSTRMKALEEENLKLEEKIERMRMMLRTDWVGTESLQTFDQTAHRLTPTTLTQIITIEKGWRTAFTLPIDEGEWELKIRGNDTILNVGVFFSLLILSVIGFLRHPLPDNATQHDCGYYSSGIGGDFVLWDGGMWKGGKEFKPEGTNKKWDRVGQTAAIRVNMSTREARLFVDDSEQPGIFTDIPSPICLGITTYDQNVSVEVLRLVRTDGLKTEHAKWTLSILAHVRELEIAEQKMERMRMMLRTDWIGTESLKTINRTAHRLTPTTLTQIIKLEPNEWRTALTFPFDEGEWELKIRRTEQTGLTLGFITHPLPENATLRQCGTYFGGIGGHYSLYSGGTWKAGGEFKPPGTNKKCDRAGQTAAIRVNMRTREARLFVDDLEQPGIFPDIPSPLCFGISTHDQNKPIEAMWLKRI</sequence>